<dbReference type="Gene3D" id="3.40.50.11320">
    <property type="match status" value="1"/>
</dbReference>
<dbReference type="OrthoDB" id="443318at2759"/>
<organism evidence="10 11">
    <name type="scientific">Adiantum capillus-veneris</name>
    <name type="common">Maidenhair fern</name>
    <dbReference type="NCBI Taxonomy" id="13818"/>
    <lineage>
        <taxon>Eukaryota</taxon>
        <taxon>Viridiplantae</taxon>
        <taxon>Streptophyta</taxon>
        <taxon>Embryophyta</taxon>
        <taxon>Tracheophyta</taxon>
        <taxon>Polypodiopsida</taxon>
        <taxon>Polypodiidae</taxon>
        <taxon>Polypodiales</taxon>
        <taxon>Pteridineae</taxon>
        <taxon>Pteridaceae</taxon>
        <taxon>Vittarioideae</taxon>
        <taxon>Adiantum</taxon>
    </lineage>
</organism>
<dbReference type="SUPFAM" id="SSF53474">
    <property type="entry name" value="alpha/beta-Hydrolases"/>
    <property type="match status" value="1"/>
</dbReference>
<dbReference type="InterPro" id="IPR018202">
    <property type="entry name" value="Ser_caboxypep_ser_AS"/>
</dbReference>
<dbReference type="FunFam" id="3.40.50.11320:FF:000002">
    <property type="entry name" value="Carboxypeptidase"/>
    <property type="match status" value="1"/>
</dbReference>
<keyword evidence="5 9" id="KW-0732">Signal</keyword>
<name>A0A9D4V6W5_ADICA</name>
<evidence type="ECO:0000256" key="5">
    <source>
        <dbReference type="ARBA" id="ARBA00022729"/>
    </source>
</evidence>
<evidence type="ECO:0000256" key="2">
    <source>
        <dbReference type="ARBA" id="ARBA00009431"/>
    </source>
</evidence>
<keyword evidence="8" id="KW-0325">Glycoprotein</keyword>
<keyword evidence="6 9" id="KW-0378">Hydrolase</keyword>
<dbReference type="PROSITE" id="PS00131">
    <property type="entry name" value="CARBOXYPEPT_SER_SER"/>
    <property type="match status" value="1"/>
</dbReference>
<keyword evidence="7" id="KW-1015">Disulfide bond</keyword>
<dbReference type="GO" id="GO:0005576">
    <property type="term" value="C:extracellular region"/>
    <property type="evidence" value="ECO:0007669"/>
    <property type="project" value="UniProtKB-SubCell"/>
</dbReference>
<comment type="similarity">
    <text evidence="2 9">Belongs to the peptidase S10 family.</text>
</comment>
<accession>A0A9D4V6W5</accession>
<dbReference type="InterPro" id="IPR029058">
    <property type="entry name" value="AB_hydrolase_fold"/>
</dbReference>
<evidence type="ECO:0000256" key="3">
    <source>
        <dbReference type="ARBA" id="ARBA00022525"/>
    </source>
</evidence>
<dbReference type="EC" id="3.4.16.-" evidence="9"/>
<evidence type="ECO:0000256" key="6">
    <source>
        <dbReference type="ARBA" id="ARBA00022801"/>
    </source>
</evidence>
<keyword evidence="3" id="KW-0964">Secreted</keyword>
<dbReference type="GO" id="GO:0006508">
    <property type="term" value="P:proteolysis"/>
    <property type="evidence" value="ECO:0007669"/>
    <property type="project" value="UniProtKB-KW"/>
</dbReference>
<dbReference type="PANTHER" id="PTHR11802:SF201">
    <property type="entry name" value="CARBOXYPEPTIDASE"/>
    <property type="match status" value="1"/>
</dbReference>
<dbReference type="EMBL" id="JABFUD020000004">
    <property type="protein sequence ID" value="KAI5080925.1"/>
    <property type="molecule type" value="Genomic_DNA"/>
</dbReference>
<comment type="caution">
    <text evidence="10">The sequence shown here is derived from an EMBL/GenBank/DDBJ whole genome shotgun (WGS) entry which is preliminary data.</text>
</comment>
<dbReference type="GO" id="GO:0004185">
    <property type="term" value="F:serine-type carboxypeptidase activity"/>
    <property type="evidence" value="ECO:0007669"/>
    <property type="project" value="UniProtKB-UniRule"/>
</dbReference>
<evidence type="ECO:0000256" key="9">
    <source>
        <dbReference type="RuleBase" id="RU361156"/>
    </source>
</evidence>
<comment type="subcellular location">
    <subcellularLocation>
        <location evidence="1">Secreted</location>
    </subcellularLocation>
</comment>
<proteinExistence type="inferred from homology"/>
<evidence type="ECO:0000256" key="1">
    <source>
        <dbReference type="ARBA" id="ARBA00004613"/>
    </source>
</evidence>
<feature type="signal peptide" evidence="9">
    <location>
        <begin position="1"/>
        <end position="31"/>
    </location>
</feature>
<keyword evidence="9" id="KW-0645">Protease</keyword>
<gene>
    <name evidence="10" type="ORF">GOP47_0004108</name>
</gene>
<keyword evidence="11" id="KW-1185">Reference proteome</keyword>
<evidence type="ECO:0000256" key="8">
    <source>
        <dbReference type="ARBA" id="ARBA00023180"/>
    </source>
</evidence>
<dbReference type="FunFam" id="3.40.50.1820:FF:000030">
    <property type="entry name" value="Carboxypeptidase"/>
    <property type="match status" value="1"/>
</dbReference>
<evidence type="ECO:0000256" key="4">
    <source>
        <dbReference type="ARBA" id="ARBA00022645"/>
    </source>
</evidence>
<protein>
    <recommendedName>
        <fullName evidence="9">Carboxypeptidase</fullName>
        <ecNumber evidence="9">3.4.16.-</ecNumber>
    </recommendedName>
</protein>
<keyword evidence="4 9" id="KW-0121">Carboxypeptidase</keyword>
<dbReference type="PANTHER" id="PTHR11802">
    <property type="entry name" value="SERINE PROTEASE FAMILY S10 SERINE CARBOXYPEPTIDASE"/>
    <property type="match status" value="1"/>
</dbReference>
<evidence type="ECO:0000313" key="11">
    <source>
        <dbReference type="Proteomes" id="UP000886520"/>
    </source>
</evidence>
<dbReference type="PRINTS" id="PR00724">
    <property type="entry name" value="CRBOXYPTASEC"/>
</dbReference>
<dbReference type="AlphaFoldDB" id="A0A9D4V6W5"/>
<reference evidence="10" key="1">
    <citation type="submission" date="2021-01" db="EMBL/GenBank/DDBJ databases">
        <title>Adiantum capillus-veneris genome.</title>
        <authorList>
            <person name="Fang Y."/>
            <person name="Liao Q."/>
        </authorList>
    </citation>
    <scope>NUCLEOTIDE SEQUENCE</scope>
    <source>
        <strain evidence="10">H3</strain>
        <tissue evidence="10">Leaf</tissue>
    </source>
</reference>
<dbReference type="Gene3D" id="3.40.50.1820">
    <property type="entry name" value="alpha/beta hydrolase"/>
    <property type="match status" value="1"/>
</dbReference>
<feature type="chain" id="PRO_5039754933" description="Carboxypeptidase" evidence="9">
    <location>
        <begin position="32"/>
        <end position="486"/>
    </location>
</feature>
<dbReference type="Pfam" id="PF00450">
    <property type="entry name" value="Peptidase_S10"/>
    <property type="match status" value="1"/>
</dbReference>
<sequence length="486" mass="53410">MAKRTDRWWEAGWITLVVAWWWLCAASCCWAGPSADLITSLPGQPNVSFVQYAGYITIDASAGRSFFYYFVEATDPSSQPLTLWLNGGPGCSSIGNGAFTENGPFRVSAASGVLIDNPFAWNKASNMLFLDSPAGVGWSYSNTSGDLITNDTLTARDNFLFLQNWFEAFPEYKGREFYITGESYAGHYVPQLASLIVDYIAENGTSLINLIGIAIGNPLLDGLVDFPETHFFLWSHAVTSDSTYKNLMANCNFSVLAVPNDACYAAYVEFEREISEYTDPYDILIDVCLSPSMQQAHKLKLKRVRKHLRSSKKGLRDSSSPLDVCIDDELTSYMNLPEVQQAFHANSTGISYRWSYCSEGSLLYDESAEDDSMLPVLSHILEHGVSILVYSGDEDSVIPFGGTRRLVEQLATMNGLITTIPYSAWFDGGQIGGWTQVYGSLSYATVRGAAHMVPYSSPGRALTLFSSFLEGESLPLLLSSVGSLTA</sequence>
<dbReference type="Proteomes" id="UP000886520">
    <property type="component" value="Chromosome 4"/>
</dbReference>
<evidence type="ECO:0000313" key="10">
    <source>
        <dbReference type="EMBL" id="KAI5080925.1"/>
    </source>
</evidence>
<evidence type="ECO:0000256" key="7">
    <source>
        <dbReference type="ARBA" id="ARBA00023157"/>
    </source>
</evidence>
<dbReference type="Gene3D" id="6.10.250.940">
    <property type="match status" value="1"/>
</dbReference>
<dbReference type="InterPro" id="IPR001563">
    <property type="entry name" value="Peptidase_S10"/>
</dbReference>